<dbReference type="GO" id="GO:0003735">
    <property type="term" value="F:structural constituent of ribosome"/>
    <property type="evidence" value="ECO:0007669"/>
    <property type="project" value="InterPro"/>
</dbReference>
<dbReference type="GO" id="GO:0005840">
    <property type="term" value="C:ribosome"/>
    <property type="evidence" value="ECO:0007669"/>
    <property type="project" value="UniProtKB-KW"/>
</dbReference>
<sequence>MFINQNNKIRIKLKTYDYKLLDICCSKIIDTANRTETRVIGPVSMPKKRRIYCVLRSPHVDKDSREHFELKTYSRIIDLKEPSSHTIDLLMKLNIPAGVDIEIKL</sequence>
<keyword evidence="6" id="KW-0934">Plastid</keyword>
<accession>A0A4D6WRT0</accession>
<evidence type="ECO:0000256" key="3">
    <source>
        <dbReference type="ARBA" id="ARBA00023274"/>
    </source>
</evidence>
<dbReference type="InterPro" id="IPR001848">
    <property type="entry name" value="Ribosomal_uS10"/>
</dbReference>
<dbReference type="InterPro" id="IPR036838">
    <property type="entry name" value="Ribosomal_uS10_dom_sf"/>
</dbReference>
<dbReference type="NCBIfam" id="TIGR01049">
    <property type="entry name" value="rpsJ_bact"/>
    <property type="match status" value="1"/>
</dbReference>
<evidence type="ECO:0000313" key="6">
    <source>
        <dbReference type="EMBL" id="QCI05258.1"/>
    </source>
</evidence>
<organism evidence="6">
    <name type="scientific">Centroceras clavulatum</name>
    <dbReference type="NCBI Taxonomy" id="159503"/>
    <lineage>
        <taxon>Eukaryota</taxon>
        <taxon>Rhodophyta</taxon>
        <taxon>Florideophyceae</taxon>
        <taxon>Rhodymeniophycidae</taxon>
        <taxon>Ceramiales</taxon>
        <taxon>Ceramiaceae</taxon>
        <taxon>Centroceras</taxon>
    </lineage>
</organism>
<dbReference type="NCBIfam" id="NF001861">
    <property type="entry name" value="PRK00596.1"/>
    <property type="match status" value="1"/>
</dbReference>
<dbReference type="EMBL" id="MK814619">
    <property type="protein sequence ID" value="QCI05258.1"/>
    <property type="molecule type" value="Genomic_DNA"/>
</dbReference>
<dbReference type="InterPro" id="IPR027486">
    <property type="entry name" value="Ribosomal_uS10_dom"/>
</dbReference>
<name>A0A4D6WRT0_9FLOR</name>
<evidence type="ECO:0000259" key="5">
    <source>
        <dbReference type="SMART" id="SM01403"/>
    </source>
</evidence>
<dbReference type="AlphaFoldDB" id="A0A4D6WRT0"/>
<evidence type="ECO:0000256" key="1">
    <source>
        <dbReference type="ARBA" id="ARBA00007102"/>
    </source>
</evidence>
<dbReference type="Pfam" id="PF00338">
    <property type="entry name" value="Ribosomal_S10"/>
    <property type="match status" value="1"/>
</dbReference>
<reference evidence="6" key="1">
    <citation type="journal article" date="2019" name="Mol. Phylogenet. Evol.">
        <title>Morphological evolution and classification of the red algal order Ceramiales inferred using plastid phylogenomics.</title>
        <authorList>
            <person name="Diaz-Tapia P."/>
            <person name="Pasella M.M."/>
            <person name="Verbruggen H."/>
            <person name="Maggs C.A."/>
        </authorList>
    </citation>
    <scope>NUCLEOTIDE SEQUENCE</scope>
    <source>
        <strain evidence="6">HV6547_3</strain>
    </source>
</reference>
<reference evidence="6" key="2">
    <citation type="submission" date="2019-04" db="EMBL/GenBank/DDBJ databases">
        <authorList>
            <person name="Pasella M."/>
        </authorList>
    </citation>
    <scope>NUCLEOTIDE SEQUENCE</scope>
    <source>
        <strain evidence="6">HV6547_3</strain>
    </source>
</reference>
<dbReference type="SMART" id="SM01403">
    <property type="entry name" value="Ribosomal_S10"/>
    <property type="match status" value="1"/>
</dbReference>
<dbReference type="FunFam" id="3.30.70.600:FF:000003">
    <property type="entry name" value="30S ribosomal protein S10"/>
    <property type="match status" value="1"/>
</dbReference>
<proteinExistence type="inferred from homology"/>
<keyword evidence="2 6" id="KW-0689">Ribosomal protein</keyword>
<dbReference type="SUPFAM" id="SSF54999">
    <property type="entry name" value="Ribosomal protein S10"/>
    <property type="match status" value="1"/>
</dbReference>
<dbReference type="GO" id="GO:0006412">
    <property type="term" value="P:translation"/>
    <property type="evidence" value="ECO:0007669"/>
    <property type="project" value="InterPro"/>
</dbReference>
<dbReference type="HAMAP" id="MF_00508">
    <property type="entry name" value="Ribosomal_uS10"/>
    <property type="match status" value="1"/>
</dbReference>
<evidence type="ECO:0000256" key="4">
    <source>
        <dbReference type="ARBA" id="ARBA00076889"/>
    </source>
</evidence>
<feature type="domain" description="Small ribosomal subunit protein uS10" evidence="5">
    <location>
        <begin position="10"/>
        <end position="104"/>
    </location>
</feature>
<dbReference type="Gene3D" id="3.30.70.600">
    <property type="entry name" value="Ribosomal protein S10 domain"/>
    <property type="match status" value="1"/>
</dbReference>
<evidence type="ECO:0000256" key="2">
    <source>
        <dbReference type="ARBA" id="ARBA00022980"/>
    </source>
</evidence>
<protein>
    <recommendedName>
        <fullName evidence="4">30S ribosomal protein S10, chloroplastic</fullName>
    </recommendedName>
</protein>
<keyword evidence="3" id="KW-0687">Ribonucleoprotein</keyword>
<geneLocation type="plastid" evidence="6"/>
<dbReference type="GO" id="GO:1990904">
    <property type="term" value="C:ribonucleoprotein complex"/>
    <property type="evidence" value="ECO:0007669"/>
    <property type="project" value="UniProtKB-KW"/>
</dbReference>
<comment type="similarity">
    <text evidence="1">Belongs to the universal ribosomal protein uS10 family.</text>
</comment>
<gene>
    <name evidence="6" type="primary">rps10</name>
</gene>
<dbReference type="PRINTS" id="PR00971">
    <property type="entry name" value="RIBOSOMALS10"/>
</dbReference>
<dbReference type="PANTHER" id="PTHR11700">
    <property type="entry name" value="30S RIBOSOMAL PROTEIN S10 FAMILY MEMBER"/>
    <property type="match status" value="1"/>
</dbReference>